<reference evidence="5 6" key="1">
    <citation type="journal article" date="2012" name="J. Bacteriol.">
        <title>Genome Sequence of Strain IMCC14465, Isolated from the East Sea, Belonging to the PS1 Clade of Alphaproteobacteria.</title>
        <authorList>
            <person name="Yang S.J."/>
            <person name="Kang I."/>
            <person name="Cho J.C."/>
        </authorList>
    </citation>
    <scope>NUCLEOTIDE SEQUENCE [LARGE SCALE GENOMIC DNA]</scope>
    <source>
        <strain evidence="5 6">IMCC14465</strain>
    </source>
</reference>
<dbReference type="EMBL" id="ALYF01000003">
    <property type="protein sequence ID" value="EJW21072.1"/>
    <property type="molecule type" value="Genomic_DNA"/>
</dbReference>
<dbReference type="AlphaFoldDB" id="J9DVQ6"/>
<organism evidence="5 6">
    <name type="scientific">alpha proteobacterium IMCC14465</name>
    <dbReference type="NCBI Taxonomy" id="1220535"/>
    <lineage>
        <taxon>Bacteria</taxon>
        <taxon>Pseudomonadati</taxon>
        <taxon>Pseudomonadota</taxon>
        <taxon>Alphaproteobacteria</taxon>
        <taxon>PS1 clade</taxon>
    </lineage>
</organism>
<gene>
    <name evidence="5" type="ORF">IMCC14465_08680</name>
</gene>
<dbReference type="STRING" id="1220535.IMCC14465_08680"/>
<dbReference type="Pfam" id="PF13614">
    <property type="entry name" value="AAA_31"/>
    <property type="match status" value="1"/>
</dbReference>
<dbReference type="eggNOG" id="COG1192">
    <property type="taxonomic scope" value="Bacteria"/>
</dbReference>
<evidence type="ECO:0000313" key="5">
    <source>
        <dbReference type="EMBL" id="EJW21072.1"/>
    </source>
</evidence>
<evidence type="ECO:0000256" key="1">
    <source>
        <dbReference type="ARBA" id="ARBA00057242"/>
    </source>
</evidence>
<dbReference type="FunFam" id="3.40.50.300:FF:000285">
    <property type="entry name" value="Sporulation initiation inhibitor Soj"/>
    <property type="match status" value="1"/>
</dbReference>
<dbReference type="InterPro" id="IPR025669">
    <property type="entry name" value="AAA_dom"/>
</dbReference>
<accession>J9DVQ6</accession>
<dbReference type="PANTHER" id="PTHR13696">
    <property type="entry name" value="P-LOOP CONTAINING NUCLEOSIDE TRIPHOSPHATE HYDROLASE"/>
    <property type="match status" value="1"/>
</dbReference>
<evidence type="ECO:0000256" key="3">
    <source>
        <dbReference type="SAM" id="MobiDB-lite"/>
    </source>
</evidence>
<sequence>MSVQPVTSQAPTSDKGAADKAASVAPAGPRILAVANQKGGVGKTTTTINLGTALAAIGERVLLIDLDPQGNASTGLGVNPTEREASAYELLLDETNLENAVVKTVVPNCDLVASSMDLLGIEVALADNPRRLHRLKEVLEACAVHYNYVLIDCPPSLNMLTLNAMTAANAVLVPMQCEFFALEGLSQLLKTIEQVRTALNPGLEIQGVVLTMYDPRNNLSGQVEEDVRTHLGERVYKTVIPRNVRISEAPSFGQPALLYDHKCAGSQAYMRLASELIQRERQLNAASNNEGSAVIEKGEHHGG</sequence>
<feature type="region of interest" description="Disordered" evidence="3">
    <location>
        <begin position="1"/>
        <end position="21"/>
    </location>
</feature>
<comment type="caution">
    <text evidence="5">The sequence shown here is derived from an EMBL/GenBank/DDBJ whole genome shotgun (WGS) entry which is preliminary data.</text>
</comment>
<dbReference type="Gene3D" id="3.40.50.300">
    <property type="entry name" value="P-loop containing nucleotide triphosphate hydrolases"/>
    <property type="match status" value="1"/>
</dbReference>
<evidence type="ECO:0000313" key="6">
    <source>
        <dbReference type="Proteomes" id="UP000004836"/>
    </source>
</evidence>
<dbReference type="OrthoDB" id="9815116at2"/>
<protein>
    <recommendedName>
        <fullName evidence="2">Chromosome partitioning protein ParA</fullName>
    </recommendedName>
</protein>
<feature type="compositionally biased region" description="Polar residues" evidence="3">
    <location>
        <begin position="1"/>
        <end position="12"/>
    </location>
</feature>
<dbReference type="CDD" id="cd02042">
    <property type="entry name" value="ParAB_family"/>
    <property type="match status" value="1"/>
</dbReference>
<proteinExistence type="predicted"/>
<evidence type="ECO:0000259" key="4">
    <source>
        <dbReference type="Pfam" id="PF13614"/>
    </source>
</evidence>
<keyword evidence="6" id="KW-1185">Reference proteome</keyword>
<dbReference type="InterPro" id="IPR027417">
    <property type="entry name" value="P-loop_NTPase"/>
</dbReference>
<dbReference type="PANTHER" id="PTHR13696:SF52">
    <property type="entry name" value="PARA FAMILY PROTEIN CT_582"/>
    <property type="match status" value="1"/>
</dbReference>
<dbReference type="Proteomes" id="UP000004836">
    <property type="component" value="Unassembled WGS sequence"/>
</dbReference>
<name>J9DVQ6_9PROT</name>
<comment type="function">
    <text evidence="1">Involved in chromosome partition. Localize to both poles of the predivisional cell following completion of DNA replication.</text>
</comment>
<dbReference type="PATRIC" id="fig|1220535.3.peg.865"/>
<evidence type="ECO:0000256" key="2">
    <source>
        <dbReference type="ARBA" id="ARBA00074747"/>
    </source>
</evidence>
<dbReference type="InterPro" id="IPR050678">
    <property type="entry name" value="DNA_Partitioning_ATPase"/>
</dbReference>
<dbReference type="SUPFAM" id="SSF52540">
    <property type="entry name" value="P-loop containing nucleoside triphosphate hydrolases"/>
    <property type="match status" value="1"/>
</dbReference>
<feature type="domain" description="AAA" evidence="4">
    <location>
        <begin position="30"/>
        <end position="205"/>
    </location>
</feature>